<dbReference type="KEGG" id="smam:Mal15_21550"/>
<dbReference type="AlphaFoldDB" id="A0A5B9MAF5"/>
<accession>A0A5B9MAF5</accession>
<dbReference type="RefSeq" id="WP_233903393.1">
    <property type="nucleotide sequence ID" value="NZ_CP036264.1"/>
</dbReference>
<evidence type="ECO:0000313" key="2">
    <source>
        <dbReference type="Proteomes" id="UP000321353"/>
    </source>
</evidence>
<name>A0A5B9MAF5_9BACT</name>
<dbReference type="Proteomes" id="UP000321353">
    <property type="component" value="Chromosome"/>
</dbReference>
<proteinExistence type="predicted"/>
<sequence>MMMFQQIADSIPIAGIFVAFAIVASAASEAGYRIGVWWQERTPDEKEGPTAMIVVLGSVVTLVFDLDRPRGGFLTVSQQPFADLQRQIGAAVPEQG</sequence>
<gene>
    <name evidence="1" type="ORF">Mal15_21550</name>
</gene>
<evidence type="ECO:0000313" key="1">
    <source>
        <dbReference type="EMBL" id="QEF98108.1"/>
    </source>
</evidence>
<keyword evidence="2" id="KW-1185">Reference proteome</keyword>
<protein>
    <submittedName>
        <fullName evidence="1">Uncharacterized protein</fullName>
    </submittedName>
</protein>
<reference evidence="1 2" key="1">
    <citation type="submission" date="2019-02" db="EMBL/GenBank/DDBJ databases">
        <title>Planctomycetal bacteria perform biofilm scaping via a novel small molecule.</title>
        <authorList>
            <person name="Jeske O."/>
            <person name="Boedeker C."/>
            <person name="Wiegand S."/>
            <person name="Breitling P."/>
            <person name="Kallscheuer N."/>
            <person name="Jogler M."/>
            <person name="Rohde M."/>
            <person name="Petersen J."/>
            <person name="Medema M.H."/>
            <person name="Surup F."/>
            <person name="Jogler C."/>
        </authorList>
    </citation>
    <scope>NUCLEOTIDE SEQUENCE [LARGE SCALE GENOMIC DNA]</scope>
    <source>
        <strain evidence="1 2">Mal15</strain>
    </source>
</reference>
<organism evidence="1 2">
    <name type="scientific">Stieleria maiorica</name>
    <dbReference type="NCBI Taxonomy" id="2795974"/>
    <lineage>
        <taxon>Bacteria</taxon>
        <taxon>Pseudomonadati</taxon>
        <taxon>Planctomycetota</taxon>
        <taxon>Planctomycetia</taxon>
        <taxon>Pirellulales</taxon>
        <taxon>Pirellulaceae</taxon>
        <taxon>Stieleria</taxon>
    </lineage>
</organism>
<dbReference type="EMBL" id="CP036264">
    <property type="protein sequence ID" value="QEF98108.1"/>
    <property type="molecule type" value="Genomic_DNA"/>
</dbReference>